<evidence type="ECO:0000313" key="5">
    <source>
        <dbReference type="EMBL" id="KAF8873606.1"/>
    </source>
</evidence>
<evidence type="ECO:0000256" key="2">
    <source>
        <dbReference type="ARBA" id="ARBA00022679"/>
    </source>
</evidence>
<dbReference type="InterPro" id="IPR052097">
    <property type="entry name" value="SET-MYND_domain_protein"/>
</dbReference>
<dbReference type="OrthoDB" id="420195at2759"/>
<reference evidence="5" key="1">
    <citation type="submission" date="2020-11" db="EMBL/GenBank/DDBJ databases">
        <authorList>
            <consortium name="DOE Joint Genome Institute"/>
            <person name="Ahrendt S."/>
            <person name="Riley R."/>
            <person name="Andreopoulos W."/>
            <person name="LaButti K."/>
            <person name="Pangilinan J."/>
            <person name="Ruiz-duenas F.J."/>
            <person name="Barrasa J.M."/>
            <person name="Sanchez-Garcia M."/>
            <person name="Camarero S."/>
            <person name="Miyauchi S."/>
            <person name="Serrano A."/>
            <person name="Linde D."/>
            <person name="Babiker R."/>
            <person name="Drula E."/>
            <person name="Ayuso-Fernandez I."/>
            <person name="Pacheco R."/>
            <person name="Padilla G."/>
            <person name="Ferreira P."/>
            <person name="Barriuso J."/>
            <person name="Kellner H."/>
            <person name="Castanera R."/>
            <person name="Alfaro M."/>
            <person name="Ramirez L."/>
            <person name="Pisabarro A.G."/>
            <person name="Kuo A."/>
            <person name="Tritt A."/>
            <person name="Lipzen A."/>
            <person name="He G."/>
            <person name="Yan M."/>
            <person name="Ng V."/>
            <person name="Cullen D."/>
            <person name="Martin F."/>
            <person name="Rosso M.-N."/>
            <person name="Henrissat B."/>
            <person name="Hibbett D."/>
            <person name="Martinez A.T."/>
            <person name="Grigoriev I.V."/>
        </authorList>
    </citation>
    <scope>NUCLEOTIDE SEQUENCE</scope>
    <source>
        <strain evidence="5">AH 44721</strain>
    </source>
</reference>
<keyword evidence="6" id="KW-1185">Reference proteome</keyword>
<dbReference type="Gene3D" id="1.25.40.10">
    <property type="entry name" value="Tetratricopeptide repeat domain"/>
    <property type="match status" value="1"/>
</dbReference>
<dbReference type="AlphaFoldDB" id="A0A9P5TF86"/>
<dbReference type="SUPFAM" id="SSF48452">
    <property type="entry name" value="TPR-like"/>
    <property type="match status" value="1"/>
</dbReference>
<dbReference type="GO" id="GO:0032259">
    <property type="term" value="P:methylation"/>
    <property type="evidence" value="ECO:0007669"/>
    <property type="project" value="UniProtKB-KW"/>
</dbReference>
<evidence type="ECO:0000256" key="3">
    <source>
        <dbReference type="ARBA" id="ARBA00022691"/>
    </source>
</evidence>
<sequence>MTTTFEVFVPEEAAQLKDQANALYTAKSFSDSALLYTRIVNHFHDNCPPQFIRTIYSNRAACHIELGQYHNAIEDVRNVLKMTPPGVKVEHIIQKAHLRLARCLYETGRYGDAIKELDTWRETVGNTHHTETESALRSKILQAIVMRDENDNQKSAKRHYLELPSFPRRSLRYEVKVQDRISGDTVIKYDYYVPTALCSPHPPEIPTRLFLIQLLQNHHNDVMGRRQWTCWRCSAPAVSLVHTPASYLHMEEPLVIDYAQPVCKNGGVCDLVARQMMRDEMWLVAELAKSRR</sequence>
<proteinExistence type="predicted"/>
<dbReference type="GO" id="GO:0042826">
    <property type="term" value="F:histone deacetylase binding"/>
    <property type="evidence" value="ECO:0007669"/>
    <property type="project" value="TreeGrafter"/>
</dbReference>
<evidence type="ECO:0000313" key="6">
    <source>
        <dbReference type="Proteomes" id="UP000724874"/>
    </source>
</evidence>
<name>A0A9P5TF86_GYMJU</name>
<keyword evidence="4" id="KW-0802">TPR repeat</keyword>
<dbReference type="PANTHER" id="PTHR46165">
    <property type="entry name" value="SET AND MYND DOMAIN-CONTAINING PROTEIN 4"/>
    <property type="match status" value="1"/>
</dbReference>
<dbReference type="PROSITE" id="PS50005">
    <property type="entry name" value="TPR"/>
    <property type="match status" value="1"/>
</dbReference>
<organism evidence="5 6">
    <name type="scientific">Gymnopilus junonius</name>
    <name type="common">Spectacular rustgill mushroom</name>
    <name type="synonym">Gymnopilus spectabilis subsp. junonius</name>
    <dbReference type="NCBI Taxonomy" id="109634"/>
    <lineage>
        <taxon>Eukaryota</taxon>
        <taxon>Fungi</taxon>
        <taxon>Dikarya</taxon>
        <taxon>Basidiomycota</taxon>
        <taxon>Agaricomycotina</taxon>
        <taxon>Agaricomycetes</taxon>
        <taxon>Agaricomycetidae</taxon>
        <taxon>Agaricales</taxon>
        <taxon>Agaricineae</taxon>
        <taxon>Hymenogastraceae</taxon>
        <taxon>Gymnopilus</taxon>
    </lineage>
</organism>
<dbReference type="GO" id="GO:0005737">
    <property type="term" value="C:cytoplasm"/>
    <property type="evidence" value="ECO:0007669"/>
    <property type="project" value="TreeGrafter"/>
</dbReference>
<dbReference type="GO" id="GO:0005634">
    <property type="term" value="C:nucleus"/>
    <property type="evidence" value="ECO:0007669"/>
    <property type="project" value="TreeGrafter"/>
</dbReference>
<dbReference type="InterPro" id="IPR019734">
    <property type="entry name" value="TPR_rpt"/>
</dbReference>
<dbReference type="GO" id="GO:0008168">
    <property type="term" value="F:methyltransferase activity"/>
    <property type="evidence" value="ECO:0007669"/>
    <property type="project" value="UniProtKB-KW"/>
</dbReference>
<comment type="caution">
    <text evidence="5">The sequence shown here is derived from an EMBL/GenBank/DDBJ whole genome shotgun (WGS) entry which is preliminary data.</text>
</comment>
<keyword evidence="1" id="KW-0489">Methyltransferase</keyword>
<dbReference type="EMBL" id="JADNYJ010000233">
    <property type="protein sequence ID" value="KAF8873606.1"/>
    <property type="molecule type" value="Genomic_DNA"/>
</dbReference>
<accession>A0A9P5TF86</accession>
<dbReference type="InterPro" id="IPR011990">
    <property type="entry name" value="TPR-like_helical_dom_sf"/>
</dbReference>
<feature type="repeat" description="TPR" evidence="4">
    <location>
        <begin position="53"/>
        <end position="86"/>
    </location>
</feature>
<dbReference type="PANTHER" id="PTHR46165:SF2">
    <property type="entry name" value="SET AND MYND DOMAIN-CONTAINING PROTEIN 4"/>
    <property type="match status" value="1"/>
</dbReference>
<evidence type="ECO:0000256" key="1">
    <source>
        <dbReference type="ARBA" id="ARBA00022603"/>
    </source>
</evidence>
<keyword evidence="3" id="KW-0949">S-adenosyl-L-methionine</keyword>
<gene>
    <name evidence="5" type="ORF">CPB84DRAFT_1798274</name>
</gene>
<evidence type="ECO:0000256" key="4">
    <source>
        <dbReference type="PROSITE-ProRule" id="PRU00339"/>
    </source>
</evidence>
<dbReference type="Proteomes" id="UP000724874">
    <property type="component" value="Unassembled WGS sequence"/>
</dbReference>
<keyword evidence="2" id="KW-0808">Transferase</keyword>
<protein>
    <submittedName>
        <fullName evidence="5">Uncharacterized protein</fullName>
    </submittedName>
</protein>